<reference evidence="10 11" key="1">
    <citation type="submission" date="2024-01" db="EMBL/GenBank/DDBJ databases">
        <authorList>
            <consortium name="Genoscope - CEA"/>
            <person name="William W."/>
        </authorList>
    </citation>
    <scope>NUCLEOTIDE SEQUENCE [LARGE SCALE GENOMIC DNA]</scope>
    <source>
        <strain evidence="10 11">29B2s-10</strain>
    </source>
</reference>
<feature type="compositionally biased region" description="Polar residues" evidence="9">
    <location>
        <begin position="32"/>
        <end position="50"/>
    </location>
</feature>
<comment type="subcellular location">
    <subcellularLocation>
        <location evidence="1">Nucleus</location>
    </subcellularLocation>
</comment>
<keyword evidence="3" id="KW-0540">Nuclease</keyword>
<gene>
    <name evidence="10" type="ORF">CAAN4_F15236</name>
</gene>
<keyword evidence="4" id="KW-0227">DNA damage</keyword>
<keyword evidence="6" id="KW-0269">Exonuclease</keyword>
<evidence type="ECO:0000256" key="9">
    <source>
        <dbReference type="SAM" id="MobiDB-lite"/>
    </source>
</evidence>
<dbReference type="PANTHER" id="PTHR12415:SF0">
    <property type="entry name" value="TYROSYL-DNA PHOSPHODIESTERASE 1"/>
    <property type="match status" value="1"/>
</dbReference>
<dbReference type="SUPFAM" id="SSF56024">
    <property type="entry name" value="Phospholipase D/nuclease"/>
    <property type="match status" value="2"/>
</dbReference>
<sequence>MKRSVASLAAAEHWAKKHKSVVEEQETLPDTDYSSSSSQEETAKDSTLQQPDIIEILSSDEEKEPLKETRYKLTSSKNFKSPFELIQTPSLREDGVGEIGVSLEELISHRDLVSTFQFNFSIQVDYFLTHIHPEANPQVTFISGNNILQDYNEPVDPKYIQKYNLKCLLAKLEDRFGSHHTKMMINFFTDGTMEIIIMTANLTMLDFGGLTQMCWRSGRLPKGKSRKDQGIIFQNDLSLYLKCYKISQLSQLANTLNEYDFTSIDVELLASAPGTYNLNKVSNTSEIYGYGKLYQLLQRNKLFTTTGEPHSLLSQVSSIASPFKSSKGVSASVFSHILCPIVFHDPEIEPEFQTLPLTPGSFEKHQQQNNYTPYIIYPSTSDISNSKIGWGGGQACHFKYTTTNPLKQQYVQNIRPYLCNWESKIRGGAPPHVKMLLCGNKHWNMLKWALMCSHNLSKQAWGYPLASKKGEHLFKIASYELGVFIPSRSTRKLVPKVNNNENLNLKGDDIPITVPFDLPPNHYSKNDKPWSSIEPSGDLTDITGQTWPGLLE</sequence>
<evidence type="ECO:0000256" key="6">
    <source>
        <dbReference type="ARBA" id="ARBA00022839"/>
    </source>
</evidence>
<accession>A0ABP0EG07</accession>
<evidence type="ECO:0000256" key="3">
    <source>
        <dbReference type="ARBA" id="ARBA00022722"/>
    </source>
</evidence>
<evidence type="ECO:0000313" key="10">
    <source>
        <dbReference type="EMBL" id="CAK7914187.1"/>
    </source>
</evidence>
<keyword evidence="8" id="KW-0539">Nucleus</keyword>
<keyword evidence="7" id="KW-0234">DNA repair</keyword>
<evidence type="ECO:0000256" key="5">
    <source>
        <dbReference type="ARBA" id="ARBA00022801"/>
    </source>
</evidence>
<evidence type="ECO:0000256" key="7">
    <source>
        <dbReference type="ARBA" id="ARBA00023204"/>
    </source>
</evidence>
<dbReference type="Pfam" id="PF06087">
    <property type="entry name" value="Tyr-DNA_phospho"/>
    <property type="match status" value="1"/>
</dbReference>
<dbReference type="Proteomes" id="UP001497600">
    <property type="component" value="Chromosome F"/>
</dbReference>
<evidence type="ECO:0000256" key="4">
    <source>
        <dbReference type="ARBA" id="ARBA00022763"/>
    </source>
</evidence>
<comment type="similarity">
    <text evidence="2">Belongs to the tyrosyl-DNA phosphodiesterase family.</text>
</comment>
<evidence type="ECO:0000313" key="11">
    <source>
        <dbReference type="Proteomes" id="UP001497600"/>
    </source>
</evidence>
<name>A0ABP0EG07_9ASCO</name>
<dbReference type="EMBL" id="OZ004258">
    <property type="protein sequence ID" value="CAK7914187.1"/>
    <property type="molecule type" value="Genomic_DNA"/>
</dbReference>
<keyword evidence="11" id="KW-1185">Reference proteome</keyword>
<evidence type="ECO:0008006" key="12">
    <source>
        <dbReference type="Google" id="ProtNLM"/>
    </source>
</evidence>
<dbReference type="InterPro" id="IPR010347">
    <property type="entry name" value="Tdp1"/>
</dbReference>
<protein>
    <recommendedName>
        <fullName evidence="12">Tyrosyl-DNA phosphodiesterase</fullName>
    </recommendedName>
</protein>
<evidence type="ECO:0000256" key="2">
    <source>
        <dbReference type="ARBA" id="ARBA00010205"/>
    </source>
</evidence>
<organism evidence="10 11">
    <name type="scientific">[Candida] anglica</name>
    <dbReference type="NCBI Taxonomy" id="148631"/>
    <lineage>
        <taxon>Eukaryota</taxon>
        <taxon>Fungi</taxon>
        <taxon>Dikarya</taxon>
        <taxon>Ascomycota</taxon>
        <taxon>Saccharomycotina</taxon>
        <taxon>Pichiomycetes</taxon>
        <taxon>Debaryomycetaceae</taxon>
        <taxon>Kurtzmaniella</taxon>
    </lineage>
</organism>
<evidence type="ECO:0000256" key="8">
    <source>
        <dbReference type="ARBA" id="ARBA00023242"/>
    </source>
</evidence>
<proteinExistence type="inferred from homology"/>
<dbReference type="Gene3D" id="3.30.870.10">
    <property type="entry name" value="Endonuclease Chain A"/>
    <property type="match status" value="2"/>
</dbReference>
<feature type="region of interest" description="Disordered" evidence="9">
    <location>
        <begin position="1"/>
        <end position="68"/>
    </location>
</feature>
<evidence type="ECO:0000256" key="1">
    <source>
        <dbReference type="ARBA" id="ARBA00004123"/>
    </source>
</evidence>
<dbReference type="PANTHER" id="PTHR12415">
    <property type="entry name" value="TYROSYL-DNA PHOSPHODIESTERASE 1"/>
    <property type="match status" value="1"/>
</dbReference>
<keyword evidence="5" id="KW-0378">Hydrolase</keyword>